<dbReference type="Proteomes" id="UP000238358">
    <property type="component" value="Chromosome"/>
</dbReference>
<dbReference type="RefSeq" id="WP_014015229.1">
    <property type="nucleotide sequence ID" value="NZ_CALZUV010000063.1"/>
</dbReference>
<gene>
    <name evidence="1" type="ORF">C6Y28_03560</name>
</gene>
<dbReference type="OrthoDB" id="1669180at2"/>
<proteinExistence type="predicted"/>
<dbReference type="GeneID" id="97491199"/>
<protein>
    <submittedName>
        <fullName evidence="1">Uncharacterized protein</fullName>
    </submittedName>
</protein>
<name>A0A1M6MCN4_MEGEL</name>
<evidence type="ECO:0000313" key="1">
    <source>
        <dbReference type="EMBL" id="AVO26761.1"/>
    </source>
</evidence>
<evidence type="ECO:0000313" key="2">
    <source>
        <dbReference type="Proteomes" id="UP000238358"/>
    </source>
</evidence>
<organism evidence="1 2">
    <name type="scientific">Megasphaera elsdenii</name>
    <dbReference type="NCBI Taxonomy" id="907"/>
    <lineage>
        <taxon>Bacteria</taxon>
        <taxon>Bacillati</taxon>
        <taxon>Bacillota</taxon>
        <taxon>Negativicutes</taxon>
        <taxon>Veillonellales</taxon>
        <taxon>Veillonellaceae</taxon>
        <taxon>Megasphaera</taxon>
    </lineage>
</organism>
<accession>A0A1M6MCN4</accession>
<dbReference type="Pfam" id="PF10722">
    <property type="entry name" value="YbjN"/>
    <property type="match status" value="1"/>
</dbReference>
<dbReference type="EMBL" id="CP027569">
    <property type="protein sequence ID" value="AVO26761.1"/>
    <property type="molecule type" value="Genomic_DNA"/>
</dbReference>
<reference evidence="1 2" key="1">
    <citation type="journal article" date="2018" name="Genome Announc.">
        <title>Complete genomes of two Megasphaera elsdenii strains, NCIMB 702410 and ATCC 25940.</title>
        <authorList>
            <person name="Hatmaker E.A."/>
            <person name="O'Dell K."/>
            <person name="Riley L.A."/>
            <person name="Klingeman D.M."/>
            <person name="Guss A.M."/>
        </authorList>
    </citation>
    <scope>NUCLEOTIDE SEQUENCE [LARGE SCALE GENOMIC DNA]</scope>
    <source>
        <strain evidence="1 2">NCIMB702410</strain>
    </source>
</reference>
<dbReference type="AlphaFoldDB" id="A0A1M6MCN4"/>
<dbReference type="InterPro" id="IPR019660">
    <property type="entry name" value="Put_sensory_transdc_reg_YbjN"/>
</dbReference>
<sequence>MNKKAENFKKYLDEKEIKAFTVDEIKDDQFQTVVFRSAADINGNRLPLIVILDTSIYGMIRVLVAPKVLHDDNEAAVLKLLNTYNKQYKSFKYYIDDEGNLILDTCVLLKDDEVDGDLIYAMFDVIIRHLGESYKELMKSIWA</sequence>